<dbReference type="SUPFAM" id="SSF52047">
    <property type="entry name" value="RNI-like"/>
    <property type="match status" value="1"/>
</dbReference>
<name>A0A0V0QQE4_PSEPJ</name>
<accession>A0A0V0QQE4</accession>
<evidence type="ECO:0000313" key="1">
    <source>
        <dbReference type="EMBL" id="KRX04468.1"/>
    </source>
</evidence>
<dbReference type="Proteomes" id="UP000054937">
    <property type="component" value="Unassembled WGS sequence"/>
</dbReference>
<evidence type="ECO:0000313" key="2">
    <source>
        <dbReference type="Proteomes" id="UP000054937"/>
    </source>
</evidence>
<dbReference type="InterPro" id="IPR032675">
    <property type="entry name" value="LRR_dom_sf"/>
</dbReference>
<comment type="caution">
    <text evidence="1">The sequence shown here is derived from an EMBL/GenBank/DDBJ whole genome shotgun (WGS) entry which is preliminary data.</text>
</comment>
<gene>
    <name evidence="1" type="ORF">PPERSA_06021</name>
</gene>
<sequence>MGINTSNPNKSMKDSLNELECNELIFKINNVQKTQKLISSLKQDDYPYIKKLVLDFNEDIFDQFYASNTNPNQVFQSNLVFYPCELEELEMMFMCCHGLENKTVTHFMKTVPNTLKSLQLNLFNCSGITDKCIEQVCLYLPRSLQRLSINLGDCTKITQYSLYSIVNFLKKAQQRNQQIKCLELKFSWNEKITDQCFEQLIEAIDQKIQVLKISLPNCKNISTQSYKVLYKNIGKFTSLEHLGINLLDTSNLIGSNSQKILDSLPYSLKSCSLKFNKTIDPKIKQILEQRFSQKYISSQSTIHSQHNSQTSLSDESQENNKQ</sequence>
<dbReference type="InParanoid" id="A0A0V0QQE4"/>
<keyword evidence="2" id="KW-1185">Reference proteome</keyword>
<protein>
    <submittedName>
        <fullName evidence="1">Uncharacterized protein</fullName>
    </submittedName>
</protein>
<organism evidence="1 2">
    <name type="scientific">Pseudocohnilembus persalinus</name>
    <name type="common">Ciliate</name>
    <dbReference type="NCBI Taxonomy" id="266149"/>
    <lineage>
        <taxon>Eukaryota</taxon>
        <taxon>Sar</taxon>
        <taxon>Alveolata</taxon>
        <taxon>Ciliophora</taxon>
        <taxon>Intramacronucleata</taxon>
        <taxon>Oligohymenophorea</taxon>
        <taxon>Scuticociliatia</taxon>
        <taxon>Philasterida</taxon>
        <taxon>Pseudocohnilembidae</taxon>
        <taxon>Pseudocohnilembus</taxon>
    </lineage>
</organism>
<reference evidence="1 2" key="1">
    <citation type="journal article" date="2015" name="Sci. Rep.">
        <title>Genome of the facultative scuticociliatosis pathogen Pseudocohnilembus persalinus provides insight into its virulence through horizontal gene transfer.</title>
        <authorList>
            <person name="Xiong J."/>
            <person name="Wang G."/>
            <person name="Cheng J."/>
            <person name="Tian M."/>
            <person name="Pan X."/>
            <person name="Warren A."/>
            <person name="Jiang C."/>
            <person name="Yuan D."/>
            <person name="Miao W."/>
        </authorList>
    </citation>
    <scope>NUCLEOTIDE SEQUENCE [LARGE SCALE GENOMIC DNA]</scope>
    <source>
        <strain evidence="1">36N120E</strain>
    </source>
</reference>
<dbReference type="AlphaFoldDB" id="A0A0V0QQE4"/>
<dbReference type="Gene3D" id="3.80.10.10">
    <property type="entry name" value="Ribonuclease Inhibitor"/>
    <property type="match status" value="1"/>
</dbReference>
<dbReference type="EMBL" id="LDAU01000115">
    <property type="protein sequence ID" value="KRX04468.1"/>
    <property type="molecule type" value="Genomic_DNA"/>
</dbReference>
<proteinExistence type="predicted"/>